<protein>
    <submittedName>
        <fullName evidence="1">Uncharacterized protein</fullName>
    </submittedName>
</protein>
<keyword evidence="2" id="KW-1185">Reference proteome</keyword>
<evidence type="ECO:0000313" key="1">
    <source>
        <dbReference type="EMBL" id="ETO15530.1"/>
    </source>
</evidence>
<organism evidence="1 2">
    <name type="scientific">Reticulomyxa filosa</name>
    <dbReference type="NCBI Taxonomy" id="46433"/>
    <lineage>
        <taxon>Eukaryota</taxon>
        <taxon>Sar</taxon>
        <taxon>Rhizaria</taxon>
        <taxon>Retaria</taxon>
        <taxon>Foraminifera</taxon>
        <taxon>Monothalamids</taxon>
        <taxon>Reticulomyxidae</taxon>
        <taxon>Reticulomyxa</taxon>
    </lineage>
</organism>
<reference evidence="1 2" key="1">
    <citation type="journal article" date="2013" name="Curr. Biol.">
        <title>The Genome of the Foraminiferan Reticulomyxa filosa.</title>
        <authorList>
            <person name="Glockner G."/>
            <person name="Hulsmann N."/>
            <person name="Schleicher M."/>
            <person name="Noegel A.A."/>
            <person name="Eichinger L."/>
            <person name="Gallinger C."/>
            <person name="Pawlowski J."/>
            <person name="Sierra R."/>
            <person name="Euteneuer U."/>
            <person name="Pillet L."/>
            <person name="Moustafa A."/>
            <person name="Platzer M."/>
            <person name="Groth M."/>
            <person name="Szafranski K."/>
            <person name="Schliwa M."/>
        </authorList>
    </citation>
    <scope>NUCLEOTIDE SEQUENCE [LARGE SCALE GENOMIC DNA]</scope>
</reference>
<proteinExistence type="predicted"/>
<dbReference type="AlphaFoldDB" id="X6MR04"/>
<gene>
    <name evidence="1" type="ORF">RFI_21833</name>
</gene>
<name>X6MR04_RETFI</name>
<sequence>MEKSEYCSNSKTRSKSHRLQELQTNFIFPQRPNWTIERKFKVGVPQKSLLLSPLFLLYINYILYSVQDPIQCGIFACNVTLWTSIYTSDEKEMERQLELMQTSLDKVSLWSYKGFVQSIFGIFLCILEWSCRNTQEDTFFLDMLQSHLTLYAESMTKLPKQKMLQKHAKSIKSLIFSFFANLKKLRTLNNKLGSDDIDVGDSFNELELFTTKQLNFTKSISHLVKKISHFNFIFLKRIAFLNEKVSFLYKSKISTANCVVLMFNKANLLKQLPPFHSALFAHAKLLEPVELVAPLFYFIMHNSALGSVVAKWNLAKVLSNVEL</sequence>
<comment type="caution">
    <text evidence="1">The sequence shown here is derived from an EMBL/GenBank/DDBJ whole genome shotgun (WGS) entry which is preliminary data.</text>
</comment>
<dbReference type="Proteomes" id="UP000023152">
    <property type="component" value="Unassembled WGS sequence"/>
</dbReference>
<dbReference type="EMBL" id="ASPP01019049">
    <property type="protein sequence ID" value="ETO15530.1"/>
    <property type="molecule type" value="Genomic_DNA"/>
</dbReference>
<evidence type="ECO:0000313" key="2">
    <source>
        <dbReference type="Proteomes" id="UP000023152"/>
    </source>
</evidence>
<accession>X6MR04</accession>